<dbReference type="EMBL" id="AZHE01000006">
    <property type="protein sequence ID" value="KHN98897.1"/>
    <property type="molecule type" value="Genomic_DNA"/>
</dbReference>
<evidence type="ECO:0000256" key="4">
    <source>
        <dbReference type="ARBA" id="ARBA00023136"/>
    </source>
</evidence>
<evidence type="ECO:0000259" key="6">
    <source>
        <dbReference type="Pfam" id="PF00622"/>
    </source>
</evidence>
<dbReference type="STRING" id="1081103.A0A0B2WZN9"/>
<evidence type="ECO:0000313" key="7">
    <source>
        <dbReference type="EMBL" id="KHN98897.1"/>
    </source>
</evidence>
<dbReference type="Pfam" id="PF00622">
    <property type="entry name" value="SPRY"/>
    <property type="match status" value="1"/>
</dbReference>
<dbReference type="Proteomes" id="UP000030816">
    <property type="component" value="Unassembled WGS sequence"/>
</dbReference>
<evidence type="ECO:0000256" key="2">
    <source>
        <dbReference type="ARBA" id="ARBA00022692"/>
    </source>
</evidence>
<feature type="compositionally biased region" description="Low complexity" evidence="5">
    <location>
        <begin position="34"/>
        <end position="46"/>
    </location>
</feature>
<protein>
    <recommendedName>
        <fullName evidence="6">SPRY domain-containing protein</fullName>
    </recommendedName>
</protein>
<evidence type="ECO:0000256" key="1">
    <source>
        <dbReference type="ARBA" id="ARBA00004370"/>
    </source>
</evidence>
<keyword evidence="8" id="KW-1185">Reference proteome</keyword>
<keyword evidence="2" id="KW-0812">Transmembrane</keyword>
<sequence length="381" mass="40594">MCSGGKGEEDDAAPRPAQQQAQRPGHVKVPLLMASSSPAASSSSSSHQQTYAPPSGPPPSYHRQQHAPPARPPPSQQHGAASPASGQGEDWAVPPPPEAPSSRVKPQHDWEAAVPDTSLLPPPPDIFSGHDSSPVNNASEAEAEAGEAWCARRPLGRPVHLDAASKTALDENDLDLRKPDGFAGKLSRSRPGHWSVSIQKGASYKCIIGHPPVYLARCGRGQPKTIYYEVKLGPGSKSANVAVGFAALPYPTSFRLPGWHRGSLAVHGDDGRKYVNDRWGGKDFTRPFVAGETLGVGMTFTPMAMATATGTPRPPHVSVSVFLTRDGVRAGAWDLHEETDSKQDLPVTGLEGFHDLCCAVGVFDGAELDVVFDPARWKYRV</sequence>
<evidence type="ECO:0000256" key="3">
    <source>
        <dbReference type="ARBA" id="ARBA00022989"/>
    </source>
</evidence>
<dbReference type="GO" id="GO:0016020">
    <property type="term" value="C:membrane"/>
    <property type="evidence" value="ECO:0007669"/>
    <property type="project" value="UniProtKB-SubCell"/>
</dbReference>
<dbReference type="InterPro" id="IPR043136">
    <property type="entry name" value="B30.2/SPRY_sf"/>
</dbReference>
<dbReference type="GeneID" id="63737814"/>
<feature type="region of interest" description="Disordered" evidence="5">
    <location>
        <begin position="1"/>
        <end position="141"/>
    </location>
</feature>
<accession>A0A0B2WZN9</accession>
<keyword evidence="4" id="KW-0472">Membrane</keyword>
<dbReference type="Gene3D" id="2.60.120.920">
    <property type="match status" value="1"/>
</dbReference>
<feature type="compositionally biased region" description="Low complexity" evidence="5">
    <location>
        <begin position="14"/>
        <end position="24"/>
    </location>
</feature>
<comment type="caution">
    <text evidence="7">The sequence shown here is derived from an EMBL/GenBank/DDBJ whole genome shotgun (WGS) entry which is preliminary data.</text>
</comment>
<comment type="subcellular location">
    <subcellularLocation>
        <location evidence="1">Membrane</location>
    </subcellularLocation>
</comment>
<organism evidence="7 8">
    <name type="scientific">Metarhizium album (strain ARSEF 1941)</name>
    <dbReference type="NCBI Taxonomy" id="1081103"/>
    <lineage>
        <taxon>Eukaryota</taxon>
        <taxon>Fungi</taxon>
        <taxon>Dikarya</taxon>
        <taxon>Ascomycota</taxon>
        <taxon>Pezizomycotina</taxon>
        <taxon>Sordariomycetes</taxon>
        <taxon>Hypocreomycetidae</taxon>
        <taxon>Hypocreales</taxon>
        <taxon>Clavicipitaceae</taxon>
        <taxon>Metarhizium</taxon>
    </lineage>
</organism>
<keyword evidence="3" id="KW-1133">Transmembrane helix</keyword>
<name>A0A0B2WZN9_METAS</name>
<feature type="domain" description="SPRY" evidence="6">
    <location>
        <begin position="226"/>
        <end position="298"/>
    </location>
</feature>
<dbReference type="HOGENOM" id="CLU_026654_1_0_1"/>
<dbReference type="AlphaFoldDB" id="A0A0B2WZN9"/>
<gene>
    <name evidence="7" type="ORF">MAM_03359</name>
</gene>
<proteinExistence type="predicted"/>
<dbReference type="CDD" id="cd12910">
    <property type="entry name" value="SPRY_SSH4_like"/>
    <property type="match status" value="1"/>
</dbReference>
<evidence type="ECO:0000256" key="5">
    <source>
        <dbReference type="SAM" id="MobiDB-lite"/>
    </source>
</evidence>
<reference evidence="7 8" key="1">
    <citation type="journal article" date="2014" name="Proc. Natl. Acad. Sci. U.S.A.">
        <title>Trajectory and genomic determinants of fungal-pathogen speciation and host adaptation.</title>
        <authorList>
            <person name="Hu X."/>
            <person name="Xiao G."/>
            <person name="Zheng P."/>
            <person name="Shang Y."/>
            <person name="Su Y."/>
            <person name="Zhang X."/>
            <person name="Liu X."/>
            <person name="Zhan S."/>
            <person name="St Leger R.J."/>
            <person name="Wang C."/>
        </authorList>
    </citation>
    <scope>NUCLEOTIDE SEQUENCE [LARGE SCALE GENOMIC DNA]</scope>
    <source>
        <strain evidence="7 8">ARSEF 1941</strain>
    </source>
</reference>
<dbReference type="InterPro" id="IPR003877">
    <property type="entry name" value="SPRY_dom"/>
</dbReference>
<dbReference type="RefSeq" id="XP_040679963.1">
    <property type="nucleotide sequence ID" value="XM_040822158.1"/>
</dbReference>
<dbReference type="InterPro" id="IPR035780">
    <property type="entry name" value="SPRY_Ssh4-like"/>
</dbReference>
<dbReference type="OrthoDB" id="4938681at2759"/>
<evidence type="ECO:0000313" key="8">
    <source>
        <dbReference type="Proteomes" id="UP000030816"/>
    </source>
</evidence>